<dbReference type="AlphaFoldDB" id="A0A2S9XV84"/>
<gene>
    <name evidence="1" type="ORF">ENSA5_35180</name>
</gene>
<protein>
    <recommendedName>
        <fullName evidence="3">Type VI secretion system contractile sheath small subunit</fullName>
    </recommendedName>
</protein>
<sequence>MAKEASVAPKERVNIVYKPAGDAQEDVELPLRILMLGDFTGQADETPVEERKPINVDKDNFNDVLAEYKVGVDINVPDTLSGEEGAEMGVSLKFKNIKDFTPEGVVDQVPELKTLLDLRNALNALKGPLGNVPAFRKKIQNLLEDSDARDKLMAELGVNND</sequence>
<accession>A0A2S9XV84</accession>
<comment type="caution">
    <text evidence="1">The sequence shown here is derived from an EMBL/GenBank/DDBJ whole genome shotgun (WGS) entry which is preliminary data.</text>
</comment>
<dbReference type="PANTHER" id="PTHR35850">
    <property type="entry name" value="CYTOPLASMIC PROTEIN-RELATED"/>
    <property type="match status" value="1"/>
</dbReference>
<reference evidence="1 2" key="1">
    <citation type="submission" date="2018-03" db="EMBL/GenBank/DDBJ databases">
        <title>Draft Genome Sequences of the Obligatory Marine Myxobacteria Enhygromyxa salina SWB005.</title>
        <authorList>
            <person name="Poehlein A."/>
            <person name="Moghaddam J.A."/>
            <person name="Harms H."/>
            <person name="Alanjari M."/>
            <person name="Koenig G.M."/>
            <person name="Daniel R."/>
            <person name="Schaeberle T.F."/>
        </authorList>
    </citation>
    <scope>NUCLEOTIDE SEQUENCE [LARGE SCALE GENOMIC DNA]</scope>
    <source>
        <strain evidence="1 2">SWB005</strain>
    </source>
</reference>
<dbReference type="InterPro" id="IPR008312">
    <property type="entry name" value="T6SS_TssB1"/>
</dbReference>
<dbReference type="OrthoDB" id="9789942at2"/>
<dbReference type="Pfam" id="PF05591">
    <property type="entry name" value="T6SS_VipA"/>
    <property type="match status" value="1"/>
</dbReference>
<dbReference type="PIRSF" id="PIRSF028301">
    <property type="entry name" value="UCP028301"/>
    <property type="match status" value="1"/>
</dbReference>
<dbReference type="RefSeq" id="WP_106392865.1">
    <property type="nucleotide sequence ID" value="NZ_PVNK01000164.1"/>
</dbReference>
<proteinExistence type="predicted"/>
<organism evidence="1 2">
    <name type="scientific">Enhygromyxa salina</name>
    <dbReference type="NCBI Taxonomy" id="215803"/>
    <lineage>
        <taxon>Bacteria</taxon>
        <taxon>Pseudomonadati</taxon>
        <taxon>Myxococcota</taxon>
        <taxon>Polyangia</taxon>
        <taxon>Nannocystales</taxon>
        <taxon>Nannocystaceae</taxon>
        <taxon>Enhygromyxa</taxon>
    </lineage>
</organism>
<name>A0A2S9XV84_9BACT</name>
<dbReference type="EMBL" id="PVNK01000164">
    <property type="protein sequence ID" value="PRP96744.1"/>
    <property type="molecule type" value="Genomic_DNA"/>
</dbReference>
<dbReference type="Proteomes" id="UP000237968">
    <property type="component" value="Unassembled WGS sequence"/>
</dbReference>
<dbReference type="PANTHER" id="PTHR35850:SF2">
    <property type="entry name" value="TYPE VI SECRETION SYSTEM CONTRACTILE SHEATH SMALL SUBUNIT"/>
    <property type="match status" value="1"/>
</dbReference>
<keyword evidence="2" id="KW-1185">Reference proteome</keyword>
<evidence type="ECO:0008006" key="3">
    <source>
        <dbReference type="Google" id="ProtNLM"/>
    </source>
</evidence>
<dbReference type="NCBIfam" id="TIGR03358">
    <property type="entry name" value="VI_chp_5"/>
    <property type="match status" value="1"/>
</dbReference>
<evidence type="ECO:0000313" key="2">
    <source>
        <dbReference type="Proteomes" id="UP000237968"/>
    </source>
</evidence>
<evidence type="ECO:0000313" key="1">
    <source>
        <dbReference type="EMBL" id="PRP96744.1"/>
    </source>
</evidence>